<proteinExistence type="predicted"/>
<accession>A0A3E2B562</accession>
<dbReference type="Pfam" id="PF00436">
    <property type="entry name" value="SSB"/>
    <property type="match status" value="1"/>
</dbReference>
<dbReference type="GO" id="GO:0003697">
    <property type="term" value="F:single-stranded DNA binding"/>
    <property type="evidence" value="ECO:0007669"/>
    <property type="project" value="InterPro"/>
</dbReference>
<dbReference type="InterPro" id="IPR012340">
    <property type="entry name" value="NA-bd_OB-fold"/>
</dbReference>
<comment type="caution">
    <text evidence="3">The sequence shown here is derived from an EMBL/GenBank/DDBJ whole genome shotgun (WGS) entry which is preliminary data.</text>
</comment>
<dbReference type="CDD" id="cd04496">
    <property type="entry name" value="SSB_OBF"/>
    <property type="match status" value="1"/>
</dbReference>
<dbReference type="SUPFAM" id="SSF50249">
    <property type="entry name" value="Nucleic acid-binding proteins"/>
    <property type="match status" value="1"/>
</dbReference>
<dbReference type="PROSITE" id="PS50935">
    <property type="entry name" value="SSB"/>
    <property type="match status" value="1"/>
</dbReference>
<evidence type="ECO:0000256" key="2">
    <source>
        <dbReference type="PROSITE-ProRule" id="PRU00252"/>
    </source>
</evidence>
<keyword evidence="4" id="KW-1185">Reference proteome</keyword>
<dbReference type="OrthoDB" id="9780175at2"/>
<dbReference type="EMBL" id="QQRQ01000004">
    <property type="protein sequence ID" value="RFT07147.1"/>
    <property type="molecule type" value="Genomic_DNA"/>
</dbReference>
<dbReference type="Gene3D" id="2.40.50.140">
    <property type="entry name" value="Nucleic acid-binding proteins"/>
    <property type="match status" value="2"/>
</dbReference>
<gene>
    <name evidence="3" type="ORF">DV520_03940</name>
</gene>
<evidence type="ECO:0000313" key="3">
    <source>
        <dbReference type="EMBL" id="RFT07147.1"/>
    </source>
</evidence>
<evidence type="ECO:0000256" key="1">
    <source>
        <dbReference type="ARBA" id="ARBA00023125"/>
    </source>
</evidence>
<organism evidence="3 4">
    <name type="scientific">Evtepia gabavorous</name>
    <dbReference type="NCBI Taxonomy" id="2211183"/>
    <lineage>
        <taxon>Bacteria</taxon>
        <taxon>Bacillati</taxon>
        <taxon>Bacillota</taxon>
        <taxon>Clostridia</taxon>
        <taxon>Eubacteriales</taxon>
        <taxon>Evtepia</taxon>
    </lineage>
</organism>
<sequence length="211" mass="23487">MNMEQKENRVVLRGTVAGEAVLSHQVHGIDFYRFPLAVPRLSGREDLLNILFPLSSPETALPQAGAFVEVTGEIRSFNNRSGVGNRLVITVLARSVVPGEGDPCNQVFLHGVLCKPPVLRRTPLGRDICDLLLAVNRRYRRADYLPCIAWGSLALQCSQLQTGDALWLDGRLQSRTYLKTIGETTQERTAFEISITCLAFPEELPQETDLR</sequence>
<reference evidence="3 4" key="1">
    <citation type="submission" date="2018-07" db="EMBL/GenBank/DDBJ databases">
        <title>GABA Modulating Bacteria of the Human Gut Microbiota.</title>
        <authorList>
            <person name="Strandwitz P."/>
            <person name="Kim K.H."/>
            <person name="Terekhova D."/>
            <person name="Liu J.K."/>
            <person name="Sharma A."/>
            <person name="Levering J."/>
            <person name="Mcdonald D."/>
            <person name="Dietrich D."/>
            <person name="Ramadhar T.R."/>
            <person name="Lekbua A."/>
            <person name="Mroue N."/>
            <person name="Liston C."/>
            <person name="Stewart E.J."/>
            <person name="Dubin M.J."/>
            <person name="Zengler K."/>
            <person name="Knight R."/>
            <person name="Gilbert J.A."/>
            <person name="Clardy J."/>
            <person name="Lewis K."/>
        </authorList>
    </citation>
    <scope>NUCLEOTIDE SEQUENCE [LARGE SCALE GENOMIC DNA]</scope>
    <source>
        <strain evidence="3 4">KLE1738</strain>
    </source>
</reference>
<dbReference type="NCBIfam" id="NF004476">
    <property type="entry name" value="PRK05813.1"/>
    <property type="match status" value="1"/>
</dbReference>
<name>A0A3E2B562_9FIRM</name>
<keyword evidence="1 2" id="KW-0238">DNA-binding</keyword>
<dbReference type="AlphaFoldDB" id="A0A3E2B562"/>
<evidence type="ECO:0000313" key="4">
    <source>
        <dbReference type="Proteomes" id="UP000260649"/>
    </source>
</evidence>
<dbReference type="InterPro" id="IPR000424">
    <property type="entry name" value="Primosome_PriB/ssb"/>
</dbReference>
<protein>
    <submittedName>
        <fullName evidence="3">Single-stranded DNA-binding protein</fullName>
    </submittedName>
</protein>
<dbReference type="Proteomes" id="UP000260649">
    <property type="component" value="Unassembled WGS sequence"/>
</dbReference>